<dbReference type="HOGENOM" id="CLU_138549_1_1_11"/>
<organism evidence="1 2">
    <name type="scientific">Brachybacterium phenoliresistens</name>
    <dbReference type="NCBI Taxonomy" id="396014"/>
    <lineage>
        <taxon>Bacteria</taxon>
        <taxon>Bacillati</taxon>
        <taxon>Actinomycetota</taxon>
        <taxon>Actinomycetes</taxon>
        <taxon>Micrococcales</taxon>
        <taxon>Dermabacteraceae</taxon>
        <taxon>Brachybacterium</taxon>
    </lineage>
</organism>
<reference evidence="1 2" key="1">
    <citation type="submission" date="2014-02" db="EMBL/GenBank/DDBJ databases">
        <title>Genome sequence of Brachybacterium phenoliresistens strain W13A50.</title>
        <authorList>
            <person name="Wang X."/>
        </authorList>
    </citation>
    <scope>NUCLEOTIDE SEQUENCE [LARGE SCALE GENOMIC DNA]</scope>
    <source>
        <strain evidence="1 2">W13A50</strain>
    </source>
</reference>
<gene>
    <name evidence="1" type="ORF">BF93_09495</name>
</gene>
<dbReference type="SUPFAM" id="SSF142906">
    <property type="entry name" value="YjbR-like"/>
    <property type="match status" value="1"/>
</dbReference>
<dbReference type="InterPro" id="IPR058532">
    <property type="entry name" value="YjbR/MT2646/Rv2570-like"/>
</dbReference>
<comment type="caution">
    <text evidence="1">The sequence shown here is derived from an EMBL/GenBank/DDBJ whole genome shotgun (WGS) entry which is preliminary data.</text>
</comment>
<protein>
    <recommendedName>
        <fullName evidence="3">MmcQ/YjbR family DNA-binding protein</fullName>
    </recommendedName>
</protein>
<dbReference type="InterPro" id="IPR038056">
    <property type="entry name" value="YjbR-like_sf"/>
</dbReference>
<proteinExistence type="predicted"/>
<accession>Z9JNN5</accession>
<dbReference type="STRING" id="396014.BF93_09495"/>
<dbReference type="OrthoDB" id="954305at2"/>
<dbReference type="Pfam" id="PF04237">
    <property type="entry name" value="YjbR"/>
    <property type="match status" value="1"/>
</dbReference>
<dbReference type="AlphaFoldDB" id="Z9JNN5"/>
<name>Z9JNN5_9MICO</name>
<dbReference type="eggNOG" id="COG3801">
    <property type="taxonomic scope" value="Bacteria"/>
</dbReference>
<evidence type="ECO:0000313" key="2">
    <source>
        <dbReference type="Proteomes" id="UP000023067"/>
    </source>
</evidence>
<dbReference type="EMBL" id="JDYK01000024">
    <property type="protein sequence ID" value="EWS79799.1"/>
    <property type="molecule type" value="Genomic_DNA"/>
</dbReference>
<keyword evidence="2" id="KW-1185">Reference proteome</keyword>
<dbReference type="RefSeq" id="WP_038374295.1">
    <property type="nucleotide sequence ID" value="NZ_KK070007.1"/>
</dbReference>
<dbReference type="Proteomes" id="UP000023067">
    <property type="component" value="Unassembled WGS sequence"/>
</dbReference>
<dbReference type="PATRIC" id="fig|396014.3.peg.3396"/>
<evidence type="ECO:0008006" key="3">
    <source>
        <dbReference type="Google" id="ProtNLM"/>
    </source>
</evidence>
<evidence type="ECO:0000313" key="1">
    <source>
        <dbReference type="EMBL" id="EWS79799.1"/>
    </source>
</evidence>
<sequence length="116" mass="12975">MSTEDDVRRLATALPEVSEKPSYGTPAFFVAGRIFARMHEMPEVLVCWVPDLDEKEALLAADPAVLFTTDHYRGHASVLVRLAEIEVDELAELLGAAWDARAPRRLRETGTARERL</sequence>